<name>A0A517R636_9PLAN</name>
<accession>A0A517R636</accession>
<proteinExistence type="predicted"/>
<gene>
    <name evidence="2" type="ORF">Pan189_37350</name>
</gene>
<protein>
    <submittedName>
        <fullName evidence="2">Uncharacterized protein</fullName>
    </submittedName>
</protein>
<sequence>MKLFKCLVLFVIVSAMLPILNALGIGFLVHVRGFSDDCILRAVDGMLTIDYFEWGPNERILSRNRMNYLLERIFVSDPVAAFWEKSEFSSVRQYLFLFEFYQSDEGSGIVMPSITLPIFIAMLCVIRLYYLRTRPRSPRQQTE</sequence>
<dbReference type="KEGG" id="svp:Pan189_37350"/>
<keyword evidence="1" id="KW-0472">Membrane</keyword>
<organism evidence="2 3">
    <name type="scientific">Stratiformator vulcanicus</name>
    <dbReference type="NCBI Taxonomy" id="2527980"/>
    <lineage>
        <taxon>Bacteria</taxon>
        <taxon>Pseudomonadati</taxon>
        <taxon>Planctomycetota</taxon>
        <taxon>Planctomycetia</taxon>
        <taxon>Planctomycetales</taxon>
        <taxon>Planctomycetaceae</taxon>
        <taxon>Stratiformator</taxon>
    </lineage>
</organism>
<dbReference type="Proteomes" id="UP000317318">
    <property type="component" value="Chromosome"/>
</dbReference>
<dbReference type="AlphaFoldDB" id="A0A517R636"/>
<keyword evidence="1" id="KW-0812">Transmembrane</keyword>
<feature type="transmembrane region" description="Helical" evidence="1">
    <location>
        <begin position="109"/>
        <end position="130"/>
    </location>
</feature>
<keyword evidence="3" id="KW-1185">Reference proteome</keyword>
<evidence type="ECO:0000256" key="1">
    <source>
        <dbReference type="SAM" id="Phobius"/>
    </source>
</evidence>
<dbReference type="RefSeq" id="WP_145365476.1">
    <property type="nucleotide sequence ID" value="NZ_CP036268.1"/>
</dbReference>
<evidence type="ECO:0000313" key="3">
    <source>
        <dbReference type="Proteomes" id="UP000317318"/>
    </source>
</evidence>
<reference evidence="2 3" key="1">
    <citation type="submission" date="2019-02" db="EMBL/GenBank/DDBJ databases">
        <title>Deep-cultivation of Planctomycetes and their phenomic and genomic characterization uncovers novel biology.</title>
        <authorList>
            <person name="Wiegand S."/>
            <person name="Jogler M."/>
            <person name="Boedeker C."/>
            <person name="Pinto D."/>
            <person name="Vollmers J."/>
            <person name="Rivas-Marin E."/>
            <person name="Kohn T."/>
            <person name="Peeters S.H."/>
            <person name="Heuer A."/>
            <person name="Rast P."/>
            <person name="Oberbeckmann S."/>
            <person name="Bunk B."/>
            <person name="Jeske O."/>
            <person name="Meyerdierks A."/>
            <person name="Storesund J.E."/>
            <person name="Kallscheuer N."/>
            <person name="Luecker S."/>
            <person name="Lage O.M."/>
            <person name="Pohl T."/>
            <person name="Merkel B.J."/>
            <person name="Hornburger P."/>
            <person name="Mueller R.-W."/>
            <person name="Bruemmer F."/>
            <person name="Labrenz M."/>
            <person name="Spormann A.M."/>
            <person name="Op den Camp H."/>
            <person name="Overmann J."/>
            <person name="Amann R."/>
            <person name="Jetten M.S.M."/>
            <person name="Mascher T."/>
            <person name="Medema M.H."/>
            <person name="Devos D.P."/>
            <person name="Kaster A.-K."/>
            <person name="Ovreas L."/>
            <person name="Rohde M."/>
            <person name="Galperin M.Y."/>
            <person name="Jogler C."/>
        </authorList>
    </citation>
    <scope>NUCLEOTIDE SEQUENCE [LARGE SCALE GENOMIC DNA]</scope>
    <source>
        <strain evidence="2 3">Pan189</strain>
    </source>
</reference>
<dbReference type="EMBL" id="CP036268">
    <property type="protein sequence ID" value="QDT39329.1"/>
    <property type="molecule type" value="Genomic_DNA"/>
</dbReference>
<evidence type="ECO:0000313" key="2">
    <source>
        <dbReference type="EMBL" id="QDT39329.1"/>
    </source>
</evidence>
<keyword evidence="1" id="KW-1133">Transmembrane helix</keyword>